<evidence type="ECO:0000313" key="2">
    <source>
        <dbReference type="Proteomes" id="UP000184226"/>
    </source>
</evidence>
<dbReference type="EMBL" id="FQXE01000005">
    <property type="protein sequence ID" value="SHH82032.1"/>
    <property type="molecule type" value="Genomic_DNA"/>
</dbReference>
<dbReference type="AlphaFoldDB" id="A0A1M5W3E9"/>
<protein>
    <submittedName>
        <fullName evidence="1">Uncharacterized protein</fullName>
    </submittedName>
</protein>
<dbReference type="Proteomes" id="UP000184226">
    <property type="component" value="Unassembled WGS sequence"/>
</dbReference>
<sequence length="89" mass="10633">MEQCRSELEYDLERLGELKRKAATLLEELRQTERAGESRECCIRREKWFIARLAVHSFNKHIEQYIQFRLPPMPGHHEGWLRGGLAARR</sequence>
<evidence type="ECO:0000313" key="1">
    <source>
        <dbReference type="EMBL" id="SHH82032.1"/>
    </source>
</evidence>
<proteinExistence type="predicted"/>
<gene>
    <name evidence="1" type="ORF">SAMN04488135_10573</name>
</gene>
<organism evidence="1 2">
    <name type="scientific">Pollutimonas bauzanensis</name>
    <dbReference type="NCBI Taxonomy" id="658167"/>
    <lineage>
        <taxon>Bacteria</taxon>
        <taxon>Pseudomonadati</taxon>
        <taxon>Pseudomonadota</taxon>
        <taxon>Betaproteobacteria</taxon>
        <taxon>Burkholderiales</taxon>
        <taxon>Alcaligenaceae</taxon>
        <taxon>Pollutimonas</taxon>
    </lineage>
</organism>
<accession>A0A1M5W3E9</accession>
<reference evidence="1 2" key="1">
    <citation type="submission" date="2016-11" db="EMBL/GenBank/DDBJ databases">
        <authorList>
            <person name="Jaros S."/>
            <person name="Januszkiewicz K."/>
            <person name="Wedrychowicz H."/>
        </authorList>
    </citation>
    <scope>NUCLEOTIDE SEQUENCE [LARGE SCALE GENOMIC DNA]</scope>
    <source>
        <strain evidence="1 2">CGMCC 1.10190</strain>
    </source>
</reference>
<keyword evidence="2" id="KW-1185">Reference proteome</keyword>
<name>A0A1M5W3E9_9BURK</name>
<dbReference type="RefSeq" id="WP_073103188.1">
    <property type="nucleotide sequence ID" value="NZ_FQXE01000005.1"/>
</dbReference>